<dbReference type="PROSITE" id="PS50077">
    <property type="entry name" value="HEAT_REPEAT"/>
    <property type="match status" value="1"/>
</dbReference>
<dbReference type="SUPFAM" id="SSF48371">
    <property type="entry name" value="ARM repeat"/>
    <property type="match status" value="2"/>
</dbReference>
<dbReference type="GO" id="GO:0007023">
    <property type="term" value="P:post-chaperonin tubulin folding pathway"/>
    <property type="evidence" value="ECO:0007669"/>
    <property type="project" value="InterPro"/>
</dbReference>
<dbReference type="GO" id="GO:0000226">
    <property type="term" value="P:microtubule cytoskeleton organization"/>
    <property type="evidence" value="ECO:0007669"/>
    <property type="project" value="TreeGrafter"/>
</dbReference>
<evidence type="ECO:0000313" key="5">
    <source>
        <dbReference type="EMBL" id="PVI04644.1"/>
    </source>
</evidence>
<dbReference type="Gene3D" id="1.25.10.10">
    <property type="entry name" value="Leucine-rich Repeat Variant"/>
    <property type="match status" value="1"/>
</dbReference>
<keyword evidence="1" id="KW-0143">Chaperone</keyword>
<dbReference type="InterPro" id="IPR016024">
    <property type="entry name" value="ARM-type_fold"/>
</dbReference>
<dbReference type="GO" id="GO:0007021">
    <property type="term" value="P:tubulin complex assembly"/>
    <property type="evidence" value="ECO:0007669"/>
    <property type="project" value="InterPro"/>
</dbReference>
<dbReference type="STRING" id="97972.A0A2V1E4Q3"/>
<feature type="domain" description="Tubulin-folding cofactor D C-terminal" evidence="3">
    <location>
        <begin position="924"/>
        <end position="1108"/>
    </location>
</feature>
<dbReference type="EMBL" id="KZ805319">
    <property type="protein sequence ID" value="PVI04644.1"/>
    <property type="molecule type" value="Genomic_DNA"/>
</dbReference>
<evidence type="ECO:0000259" key="3">
    <source>
        <dbReference type="Pfam" id="PF12612"/>
    </source>
</evidence>
<dbReference type="Pfam" id="PF25767">
    <property type="entry name" value="ARM_TBCD_2nd"/>
    <property type="match status" value="1"/>
</dbReference>
<dbReference type="InterPro" id="IPR022577">
    <property type="entry name" value="TBCD_C"/>
</dbReference>
<dbReference type="InterPro" id="IPR021133">
    <property type="entry name" value="HEAT_type_2"/>
</dbReference>
<sequence>MDSKEDDDLKLLRATASLLADLEELLSHLIRKRKNDLNQEYRQVREIDMYKIMELIEPFQEDPQLLDTHLKLFIPPLIAAYLDTLHSTSTLKRRKGFVPLAHAILSILNLFCKVRGEKVVRGFLNNEPRYLEPILSEFEAGRNYAVDVDESLPGSIVPWKERYMLTVWLSHLMLAPFPLASMSGLESSEGISAAFGIELPTEVPQIALRILKICIEGLKSASKERNASANLLIKLCVRPDMQRLGLLNSIIKWSLSFFRDISEESSDIHQCLGMLTFVAGLATSTNNEEMGSSLPEFYSVCRNILHQPGLSFIKSSAVARKLIIKTFRNIAVHCLREQGIPEGFDITSVLEETIEYLLEAVADGDTPVRYAASKALSIITMKLEAEMAGEVVEAILGSLNENVYWQGSKRNLGGVDPLAWHGLALTLSHLLYRRALSAAQLPEVLNALLLALAFEQRSATGGSVGTNVRDAACFGIWALSRRYTTTELLAVEASSVRASEHLKSLSVIQVLAIELLVVACEDPAGNIRRGSSAALQELIGRHPNTVEEGISLVQIVDFHAVGLRDRAMCEVSVKASALHQMYWKAIFENLLGWRGTGSLDSNSRLSAAKAVGLLSQGQPSSTVRNMSEQICVQLAALKPREIEERQGLVSALAALIDHTFADENQNYLLGSEESVGADLSHLWSLLKKELNLEEKSFISPTLRPELTASSMCHFVGALSSMAKRRNDQISIEDLPISELVRLFNLCLGRHADIVLEKIPRTTRSVLELLYEMSSSQAEKLVKEWLEKLEHEASYNGLRWSGFAVALGAAYSVIAEHGQNERLNIKTRIVEVLAFRCTSAVAIEPRTVALLAINILLKGSRIAAHGVSLDEDVRDHVAKALHIAVNDYTTTERGDVGSLVRLEALNTIGVAWETGLLKDSIYEEQLHADILRLSLEKLDKIRARAAQTLQKGSRKHFSEVYSSVADRTSSYAYFAEALSILQPNTPDLIREALCLGFVTSAGMGSESVVQNSRAALLDAIDQWLIESPTHDEGSQGQDSQFSTLGLANCLLSLLKKNLETERVLLPLLEVMAFLFDMQVLQQLTSTSFNFRALLSYTQKAHFKSSHIPKLLLALDLYRGLGSIPSTRADTINKVTSMLLHPFPKIRMAAAETLWILTQEEGLKRQDWILPPKSLKSAVDGIKTALNSVEVGTTAAIKC</sequence>
<evidence type="ECO:0000313" key="6">
    <source>
        <dbReference type="Proteomes" id="UP000244855"/>
    </source>
</evidence>
<dbReference type="Pfam" id="PF23579">
    <property type="entry name" value="ARM_TBCD"/>
    <property type="match status" value="1"/>
</dbReference>
<dbReference type="InterPro" id="IPR011989">
    <property type="entry name" value="ARM-like"/>
</dbReference>
<dbReference type="Pfam" id="PF12612">
    <property type="entry name" value="TFCD_C"/>
    <property type="match status" value="1"/>
</dbReference>
<feature type="domain" description="Tubulin-folding cofactor D ARM repeats" evidence="4">
    <location>
        <begin position="342"/>
        <end position="550"/>
    </location>
</feature>
<dbReference type="Proteomes" id="UP000244855">
    <property type="component" value="Unassembled WGS sequence"/>
</dbReference>
<dbReference type="InterPro" id="IPR033162">
    <property type="entry name" value="TBCD"/>
</dbReference>
<gene>
    <name evidence="5" type="ORF">DM02DRAFT_158811</name>
</gene>
<dbReference type="GO" id="GO:0048487">
    <property type="term" value="F:beta-tubulin binding"/>
    <property type="evidence" value="ECO:0007669"/>
    <property type="project" value="InterPro"/>
</dbReference>
<evidence type="ECO:0000256" key="1">
    <source>
        <dbReference type="ARBA" id="ARBA00023186"/>
    </source>
</evidence>
<accession>A0A2V1E4Q3</accession>
<dbReference type="GO" id="GO:0005096">
    <property type="term" value="F:GTPase activator activity"/>
    <property type="evidence" value="ECO:0007669"/>
    <property type="project" value="InterPro"/>
</dbReference>
<dbReference type="InterPro" id="IPR058033">
    <property type="entry name" value="ARM_TBCD_2nd"/>
</dbReference>
<reference evidence="5 6" key="1">
    <citation type="journal article" date="2018" name="Sci. Rep.">
        <title>Comparative genomics provides insights into the lifestyle and reveals functional heterogeneity of dark septate endophytic fungi.</title>
        <authorList>
            <person name="Knapp D.G."/>
            <person name="Nemeth J.B."/>
            <person name="Barry K."/>
            <person name="Hainaut M."/>
            <person name="Henrissat B."/>
            <person name="Johnson J."/>
            <person name="Kuo A."/>
            <person name="Lim J.H.P."/>
            <person name="Lipzen A."/>
            <person name="Nolan M."/>
            <person name="Ohm R.A."/>
            <person name="Tamas L."/>
            <person name="Grigoriev I.V."/>
            <person name="Spatafora J.W."/>
            <person name="Nagy L.G."/>
            <person name="Kovacs G.M."/>
        </authorList>
    </citation>
    <scope>NUCLEOTIDE SEQUENCE [LARGE SCALE GENOMIC DNA]</scope>
    <source>
        <strain evidence="5 6">DSE2036</strain>
    </source>
</reference>
<keyword evidence="6" id="KW-1185">Reference proteome</keyword>
<dbReference type="PANTHER" id="PTHR12658">
    <property type="entry name" value="BETA-TUBULIN COFACTOR D"/>
    <property type="match status" value="1"/>
</dbReference>
<feature type="repeat" description="HEAT" evidence="2">
    <location>
        <begin position="353"/>
        <end position="390"/>
    </location>
</feature>
<name>A0A2V1E4Q3_9PLEO</name>
<evidence type="ECO:0000259" key="4">
    <source>
        <dbReference type="Pfam" id="PF25767"/>
    </source>
</evidence>
<organism evidence="5 6">
    <name type="scientific">Periconia macrospinosa</name>
    <dbReference type="NCBI Taxonomy" id="97972"/>
    <lineage>
        <taxon>Eukaryota</taxon>
        <taxon>Fungi</taxon>
        <taxon>Dikarya</taxon>
        <taxon>Ascomycota</taxon>
        <taxon>Pezizomycotina</taxon>
        <taxon>Dothideomycetes</taxon>
        <taxon>Pleosporomycetidae</taxon>
        <taxon>Pleosporales</taxon>
        <taxon>Massarineae</taxon>
        <taxon>Periconiaceae</taxon>
        <taxon>Periconia</taxon>
    </lineage>
</organism>
<protein>
    <submittedName>
        <fullName evidence="5">Uncharacterized protein</fullName>
    </submittedName>
</protein>
<dbReference type="AlphaFoldDB" id="A0A2V1E4Q3"/>
<dbReference type="OrthoDB" id="10253476at2759"/>
<evidence type="ECO:0000256" key="2">
    <source>
        <dbReference type="PROSITE-ProRule" id="PRU00103"/>
    </source>
</evidence>
<dbReference type="PANTHER" id="PTHR12658:SF0">
    <property type="entry name" value="TUBULIN-SPECIFIC CHAPERONE D"/>
    <property type="match status" value="1"/>
</dbReference>
<proteinExistence type="predicted"/>